<organism evidence="3 4">
    <name type="scientific">Atopobium minutum</name>
    <dbReference type="NCBI Taxonomy" id="1381"/>
    <lineage>
        <taxon>Bacteria</taxon>
        <taxon>Bacillati</taxon>
        <taxon>Actinomycetota</taxon>
        <taxon>Coriobacteriia</taxon>
        <taxon>Coriobacteriales</taxon>
        <taxon>Atopobiaceae</taxon>
        <taxon>Atopobium</taxon>
    </lineage>
</organism>
<dbReference type="InterPro" id="IPR050807">
    <property type="entry name" value="TransReg_Diox_bact_type"/>
</dbReference>
<evidence type="ECO:0000313" key="4">
    <source>
        <dbReference type="Proteomes" id="UP000183687"/>
    </source>
</evidence>
<dbReference type="Pfam" id="PF01381">
    <property type="entry name" value="HTH_3"/>
    <property type="match status" value="1"/>
</dbReference>
<dbReference type="SUPFAM" id="SSF47413">
    <property type="entry name" value="lambda repressor-like DNA-binding domains"/>
    <property type="match status" value="1"/>
</dbReference>
<dbReference type="Gene3D" id="1.10.260.40">
    <property type="entry name" value="lambda repressor-like DNA-binding domains"/>
    <property type="match status" value="1"/>
</dbReference>
<dbReference type="GO" id="GO:0005829">
    <property type="term" value="C:cytosol"/>
    <property type="evidence" value="ECO:0007669"/>
    <property type="project" value="TreeGrafter"/>
</dbReference>
<feature type="domain" description="HTH cro/C1-type" evidence="2">
    <location>
        <begin position="13"/>
        <end position="67"/>
    </location>
</feature>
<dbReference type="Proteomes" id="UP000183687">
    <property type="component" value="Unassembled WGS sequence"/>
</dbReference>
<name>A0AB38A723_9ACTN</name>
<dbReference type="SMART" id="SM00530">
    <property type="entry name" value="HTH_XRE"/>
    <property type="match status" value="1"/>
</dbReference>
<reference evidence="3 4" key="1">
    <citation type="submission" date="2016-10" db="EMBL/GenBank/DDBJ databases">
        <authorList>
            <person name="Varghese N."/>
            <person name="Submissions S."/>
        </authorList>
    </citation>
    <scope>NUCLEOTIDE SEQUENCE [LARGE SCALE GENOMIC DNA]</scope>
    <source>
        <strain evidence="3 4">DSM 20586</strain>
    </source>
</reference>
<keyword evidence="1" id="KW-0238">DNA-binding</keyword>
<protein>
    <submittedName>
        <fullName evidence="3">Helix-turn-helix domain-containing protein</fullName>
    </submittedName>
</protein>
<evidence type="ECO:0000259" key="2">
    <source>
        <dbReference type="PROSITE" id="PS50943"/>
    </source>
</evidence>
<dbReference type="PROSITE" id="PS50943">
    <property type="entry name" value="HTH_CROC1"/>
    <property type="match status" value="1"/>
</dbReference>
<dbReference type="PANTHER" id="PTHR46797">
    <property type="entry name" value="HTH-TYPE TRANSCRIPTIONAL REGULATOR"/>
    <property type="match status" value="1"/>
</dbReference>
<dbReference type="InterPro" id="IPR001387">
    <property type="entry name" value="Cro/C1-type_HTH"/>
</dbReference>
<sequence length="81" mass="8978">MDITSNQTIGKNLKAIRCAHGITQLALAEKLNVNQSFLSKLESGERSLRVYEVRWIAEVLDMSVADLATQLNEGISSEPNF</sequence>
<dbReference type="AlphaFoldDB" id="A0AB38A723"/>
<proteinExistence type="predicted"/>
<accession>A0AB38A723</accession>
<dbReference type="CDD" id="cd00093">
    <property type="entry name" value="HTH_XRE"/>
    <property type="match status" value="1"/>
</dbReference>
<evidence type="ECO:0000313" key="3">
    <source>
        <dbReference type="EMBL" id="SEB79089.1"/>
    </source>
</evidence>
<dbReference type="GO" id="GO:0003677">
    <property type="term" value="F:DNA binding"/>
    <property type="evidence" value="ECO:0007669"/>
    <property type="project" value="UniProtKB-KW"/>
</dbReference>
<dbReference type="RefSeq" id="WP_002562778.1">
    <property type="nucleotide sequence ID" value="NZ_CALJSN010000007.1"/>
</dbReference>
<dbReference type="InterPro" id="IPR010982">
    <property type="entry name" value="Lambda_DNA-bd_dom_sf"/>
</dbReference>
<dbReference type="GO" id="GO:0003700">
    <property type="term" value="F:DNA-binding transcription factor activity"/>
    <property type="evidence" value="ECO:0007669"/>
    <property type="project" value="TreeGrafter"/>
</dbReference>
<comment type="caution">
    <text evidence="3">The sequence shown here is derived from an EMBL/GenBank/DDBJ whole genome shotgun (WGS) entry which is preliminary data.</text>
</comment>
<dbReference type="PANTHER" id="PTHR46797:SF1">
    <property type="entry name" value="METHYLPHOSPHONATE SYNTHASE"/>
    <property type="match status" value="1"/>
</dbReference>
<dbReference type="EMBL" id="FNSH01000001">
    <property type="protein sequence ID" value="SEB79089.1"/>
    <property type="molecule type" value="Genomic_DNA"/>
</dbReference>
<gene>
    <name evidence="3" type="ORF">SAMN04489746_1067</name>
</gene>
<evidence type="ECO:0000256" key="1">
    <source>
        <dbReference type="ARBA" id="ARBA00023125"/>
    </source>
</evidence>